<keyword evidence="3" id="KW-0813">Transport</keyword>
<feature type="transmembrane region" description="Helical" evidence="9">
    <location>
        <begin position="38"/>
        <end position="56"/>
    </location>
</feature>
<feature type="region of interest" description="Disordered" evidence="8">
    <location>
        <begin position="1"/>
        <end position="24"/>
    </location>
</feature>
<evidence type="ECO:0000256" key="2">
    <source>
        <dbReference type="ARBA" id="ARBA00008566"/>
    </source>
</evidence>
<name>A0A0D1YI21_9EURO</name>
<feature type="transmembrane region" description="Helical" evidence="9">
    <location>
        <begin position="254"/>
        <end position="278"/>
    </location>
</feature>
<dbReference type="STRING" id="1016849.A0A0D1YI21"/>
<dbReference type="EMBL" id="KN846953">
    <property type="protein sequence ID" value="KIV80684.1"/>
    <property type="molecule type" value="Genomic_DNA"/>
</dbReference>
<keyword evidence="4" id="KW-1003">Cell membrane</keyword>
<dbReference type="AlphaFoldDB" id="A0A0D1YI21"/>
<gene>
    <name evidence="10" type="ORF">PV11_08169</name>
</gene>
<feature type="transmembrane region" description="Helical" evidence="9">
    <location>
        <begin position="364"/>
        <end position="386"/>
    </location>
</feature>
<keyword evidence="7 9" id="KW-0472">Membrane</keyword>
<keyword evidence="5 9" id="KW-0812">Transmembrane</keyword>
<feature type="transmembrane region" description="Helical" evidence="9">
    <location>
        <begin position="178"/>
        <end position="199"/>
    </location>
</feature>
<sequence>MANTNGTNGAHGRPDIERRPKTSEPLQRSAFRAMVQDFSPIWFAWCMNAGLIAILMHQLPYQFNGLPVLSTIAFMIDFVLFIIFSVVMLLRFAMFRGQAYNEICDNVPDLGLLACWPIAWLTVTAFVSLTVSEARWGGHAFTIVAYVMWWFGAAWIISTAVFVLVTITRRHAIQDRELPPMVFIPTVGVSTLATVGGLLSSFSNEISARLAVPVIIISFWAVGVGIFLAMIIYPMMVHQLFSKGWPAPEQSAGMFLLVGPMGQSAAALQLLGSAAHQYGRFGGYNKGTFLTETSAAPLEVACILLAFLLSGIATIWLILAFIRMIDRAVKKELSWTPAWNSTIFPVGTLITSLSQFSVEMDSPFFRVMTAIGLVWLIILFFVNLGFTVWKILKGELLIVKENPRAKQELEEQKEQ</sequence>
<comment type="similarity">
    <text evidence="2">Belongs to the tellurite-resistance/dicarboxylate transporter (TDT) family.</text>
</comment>
<proteinExistence type="inferred from homology"/>
<dbReference type="InterPro" id="IPR038665">
    <property type="entry name" value="Voltage-dep_anion_channel_sf"/>
</dbReference>
<dbReference type="Pfam" id="PF03595">
    <property type="entry name" value="SLAC1"/>
    <property type="match status" value="1"/>
</dbReference>
<dbReference type="Gene3D" id="1.50.10.150">
    <property type="entry name" value="Voltage-dependent anion channel"/>
    <property type="match status" value="1"/>
</dbReference>
<protein>
    <recommendedName>
        <fullName evidence="12">Sulfite efflux pump SSU1</fullName>
    </recommendedName>
</protein>
<evidence type="ECO:0000313" key="10">
    <source>
        <dbReference type="EMBL" id="KIV80684.1"/>
    </source>
</evidence>
<evidence type="ECO:0008006" key="12">
    <source>
        <dbReference type="Google" id="ProtNLM"/>
    </source>
</evidence>
<evidence type="ECO:0000256" key="8">
    <source>
        <dbReference type="SAM" id="MobiDB-lite"/>
    </source>
</evidence>
<evidence type="ECO:0000256" key="3">
    <source>
        <dbReference type="ARBA" id="ARBA00022448"/>
    </source>
</evidence>
<dbReference type="GO" id="GO:0000319">
    <property type="term" value="F:sulfite transmembrane transporter activity"/>
    <property type="evidence" value="ECO:0007669"/>
    <property type="project" value="TreeGrafter"/>
</dbReference>
<accession>A0A0D1YI21</accession>
<evidence type="ECO:0000256" key="1">
    <source>
        <dbReference type="ARBA" id="ARBA00004651"/>
    </source>
</evidence>
<dbReference type="OrthoDB" id="1099at2759"/>
<dbReference type="HOGENOM" id="CLU_030057_1_1_1"/>
<evidence type="ECO:0000256" key="7">
    <source>
        <dbReference type="ARBA" id="ARBA00023136"/>
    </source>
</evidence>
<feature type="transmembrane region" description="Helical" evidence="9">
    <location>
        <begin position="143"/>
        <end position="166"/>
    </location>
</feature>
<feature type="transmembrane region" description="Helical" evidence="9">
    <location>
        <begin position="110"/>
        <end position="131"/>
    </location>
</feature>
<organism evidence="10 11">
    <name type="scientific">Exophiala sideris</name>
    <dbReference type="NCBI Taxonomy" id="1016849"/>
    <lineage>
        <taxon>Eukaryota</taxon>
        <taxon>Fungi</taxon>
        <taxon>Dikarya</taxon>
        <taxon>Ascomycota</taxon>
        <taxon>Pezizomycotina</taxon>
        <taxon>Eurotiomycetes</taxon>
        <taxon>Chaetothyriomycetidae</taxon>
        <taxon>Chaetothyriales</taxon>
        <taxon>Herpotrichiellaceae</taxon>
        <taxon>Exophiala</taxon>
    </lineage>
</organism>
<evidence type="ECO:0000256" key="5">
    <source>
        <dbReference type="ARBA" id="ARBA00022692"/>
    </source>
</evidence>
<dbReference type="GO" id="GO:0005886">
    <property type="term" value="C:plasma membrane"/>
    <property type="evidence" value="ECO:0007669"/>
    <property type="project" value="UniProtKB-SubCell"/>
</dbReference>
<feature type="transmembrane region" description="Helical" evidence="9">
    <location>
        <begin position="337"/>
        <end position="358"/>
    </location>
</feature>
<feature type="compositionally biased region" description="Basic and acidic residues" evidence="8">
    <location>
        <begin position="12"/>
        <end position="22"/>
    </location>
</feature>
<dbReference type="InterPro" id="IPR004695">
    <property type="entry name" value="SLAC1/Mae1/Ssu1/TehA"/>
</dbReference>
<evidence type="ECO:0000313" key="11">
    <source>
        <dbReference type="Proteomes" id="UP000053599"/>
    </source>
</evidence>
<feature type="transmembrane region" description="Helical" evidence="9">
    <location>
        <begin position="211"/>
        <end position="233"/>
    </location>
</feature>
<dbReference type="InterPro" id="IPR051629">
    <property type="entry name" value="Sulfite_efflux_TDT"/>
</dbReference>
<evidence type="ECO:0000256" key="6">
    <source>
        <dbReference type="ARBA" id="ARBA00022989"/>
    </source>
</evidence>
<feature type="transmembrane region" description="Helical" evidence="9">
    <location>
        <begin position="68"/>
        <end position="90"/>
    </location>
</feature>
<dbReference type="PANTHER" id="PTHR31686">
    <property type="match status" value="1"/>
</dbReference>
<keyword evidence="6 9" id="KW-1133">Transmembrane helix</keyword>
<dbReference type="Proteomes" id="UP000053599">
    <property type="component" value="Unassembled WGS sequence"/>
</dbReference>
<comment type="subcellular location">
    <subcellularLocation>
        <location evidence="1">Cell membrane</location>
        <topology evidence="1">Multi-pass membrane protein</topology>
    </subcellularLocation>
</comment>
<evidence type="ECO:0000256" key="9">
    <source>
        <dbReference type="SAM" id="Phobius"/>
    </source>
</evidence>
<evidence type="ECO:0000256" key="4">
    <source>
        <dbReference type="ARBA" id="ARBA00022475"/>
    </source>
</evidence>
<feature type="transmembrane region" description="Helical" evidence="9">
    <location>
        <begin position="298"/>
        <end position="325"/>
    </location>
</feature>
<reference evidence="10 11" key="1">
    <citation type="submission" date="2015-01" db="EMBL/GenBank/DDBJ databases">
        <title>The Genome Sequence of Exophiala sideris CBS121828.</title>
        <authorList>
            <consortium name="The Broad Institute Genomics Platform"/>
            <person name="Cuomo C."/>
            <person name="de Hoog S."/>
            <person name="Gorbushina A."/>
            <person name="Stielow B."/>
            <person name="Teixiera M."/>
            <person name="Abouelleil A."/>
            <person name="Chapman S.B."/>
            <person name="Priest M."/>
            <person name="Young S.K."/>
            <person name="Wortman J."/>
            <person name="Nusbaum C."/>
            <person name="Birren B."/>
        </authorList>
    </citation>
    <scope>NUCLEOTIDE SEQUENCE [LARGE SCALE GENOMIC DNA]</scope>
    <source>
        <strain evidence="10 11">CBS 121828</strain>
    </source>
</reference>
<dbReference type="PANTHER" id="PTHR31686:SF3">
    <property type="entry name" value="ACID TRANSPORT PROTEIN, PUTATIVE (AFU_ORTHOLOGUE AFUA_4G09410)-RELATED"/>
    <property type="match status" value="1"/>
</dbReference>